<evidence type="ECO:0000313" key="2">
    <source>
        <dbReference type="Proteomes" id="UP000238949"/>
    </source>
</evidence>
<dbReference type="Proteomes" id="UP000238949">
    <property type="component" value="Unassembled WGS sequence"/>
</dbReference>
<protein>
    <recommendedName>
        <fullName evidence="3">Beta protein</fullName>
    </recommendedName>
</protein>
<reference evidence="2" key="1">
    <citation type="journal article" date="2020" name="Int. J. Syst. Evol. Microbiol.">
        <title>Alteromonas alba sp. nov., a marine bacterium isolated from the seawater of the West Pacific Ocean.</title>
        <authorList>
            <person name="Sun C."/>
            <person name="Wu Y.-H."/>
            <person name="Xamxidin M."/>
            <person name="Cheng H."/>
            <person name="Xu X.-W."/>
        </authorList>
    </citation>
    <scope>NUCLEOTIDE SEQUENCE [LARGE SCALE GENOMIC DNA]</scope>
    <source>
        <strain evidence="2">190</strain>
    </source>
</reference>
<comment type="caution">
    <text evidence="1">The sequence shown here is derived from an EMBL/GenBank/DDBJ whole genome shotgun (WGS) entry which is preliminary data.</text>
</comment>
<sequence>MYYPNLRVKAGELKALSHVPNDWQEKICPIWNVEFLASFEKAIPAIAATWPTNNIMDLSRFQLKRASAHIQQMIVQHGLRFAIDPFEISDLDSSVVSAFEANPIFRIEFSNDVSIFDDSVIDELETALIPFAFNTNTLLLIDMGEANDAMIARASSVATAIEQLHDVGFSNIVFSSGAFPTTLQNIVGDEEIPRLDKQLYQDVAGAITFDLHYGDYGTLSPLWDSGETRRSGHIAIKYTLDDHWLVLRQKGKNTQAIIELAEFLILHPDYRGPAFSWGDENWHNKTLTPPQAGPGNSTGHVAEFMNHHFAQVLFNG</sequence>
<dbReference type="OrthoDB" id="1492299at2"/>
<evidence type="ECO:0008006" key="3">
    <source>
        <dbReference type="Google" id="ProtNLM"/>
    </source>
</evidence>
<proteinExistence type="predicted"/>
<organism evidence="1 2">
    <name type="scientific">Alteromonas alba</name>
    <dbReference type="NCBI Taxonomy" id="2079529"/>
    <lineage>
        <taxon>Bacteria</taxon>
        <taxon>Pseudomonadati</taxon>
        <taxon>Pseudomonadota</taxon>
        <taxon>Gammaproteobacteria</taxon>
        <taxon>Alteromonadales</taxon>
        <taxon>Alteromonadaceae</taxon>
        <taxon>Alteromonas/Salinimonas group</taxon>
        <taxon>Alteromonas</taxon>
    </lineage>
</organism>
<dbReference type="AlphaFoldDB" id="A0A2S9VBD8"/>
<dbReference type="EMBL" id="PVNP01000088">
    <property type="protein sequence ID" value="PRO73791.1"/>
    <property type="molecule type" value="Genomic_DNA"/>
</dbReference>
<dbReference type="Pfam" id="PF14350">
    <property type="entry name" value="Beta_protein"/>
    <property type="match status" value="1"/>
</dbReference>
<dbReference type="InterPro" id="IPR025683">
    <property type="entry name" value="Protein_beta"/>
</dbReference>
<gene>
    <name evidence="1" type="ORF">C6Y40_09640</name>
</gene>
<keyword evidence="2" id="KW-1185">Reference proteome</keyword>
<accession>A0A2S9VBD8</accession>
<name>A0A2S9VBD8_9ALTE</name>
<evidence type="ECO:0000313" key="1">
    <source>
        <dbReference type="EMBL" id="PRO73791.1"/>
    </source>
</evidence>
<dbReference type="RefSeq" id="WP_105934409.1">
    <property type="nucleotide sequence ID" value="NZ_PVNP01000088.1"/>
</dbReference>